<reference evidence="1 2" key="1">
    <citation type="submission" date="2019-01" db="EMBL/GenBank/DDBJ databases">
        <title>Sequencing of cultivated peanut Arachis hypogaea provides insights into genome evolution and oil improvement.</title>
        <authorList>
            <person name="Chen X."/>
        </authorList>
    </citation>
    <scope>NUCLEOTIDE SEQUENCE [LARGE SCALE GENOMIC DNA]</scope>
    <source>
        <strain evidence="2">cv. Fuhuasheng</strain>
        <tissue evidence="1">Leaves</tissue>
    </source>
</reference>
<protein>
    <submittedName>
        <fullName evidence="1">Uncharacterized protein</fullName>
    </submittedName>
</protein>
<keyword evidence="2" id="KW-1185">Reference proteome</keyword>
<accession>A0A444YLL8</accession>
<sequence length="323" mass="37923">MTFLHHHSAMDFLNRVRKIHLLRRIQPAVEKEKSQESPILVEELKELVEQVINTGVAPALIFAEDKSPPCQKVQPTVSFVDKFQTPVTTVKTYNDKSTNEWDTVFILNYEYLLEITRGHFGSLKGNTYVKNLNLALENHEGKFKQPKTNNSFDIQNYKDFIPYLDKKKCTSHPFVSFMISRMRVFVGRQPLMNKNDEIEAPYVNITGFNCAIYVIKWIEIIEPENIKKGKYEEVDHFRIEYASLILFDEINRLRDKAIQECEAIRLSKPFAIVEDTNFQTNTNMSKWNKTRKYKKEEHAEYTEIISQYTKIVSHYTGKTILCY</sequence>
<name>A0A444YLL8_ARAHY</name>
<comment type="caution">
    <text evidence="1">The sequence shown here is derived from an EMBL/GenBank/DDBJ whole genome shotgun (WGS) entry which is preliminary data.</text>
</comment>
<dbReference type="AlphaFoldDB" id="A0A444YLL8"/>
<dbReference type="EMBL" id="SDMP01000016">
    <property type="protein sequence ID" value="RYR02811.1"/>
    <property type="molecule type" value="Genomic_DNA"/>
</dbReference>
<gene>
    <name evidence="1" type="ORF">Ahy_B06g081641</name>
</gene>
<proteinExistence type="predicted"/>
<organism evidence="1 2">
    <name type="scientific">Arachis hypogaea</name>
    <name type="common">Peanut</name>
    <dbReference type="NCBI Taxonomy" id="3818"/>
    <lineage>
        <taxon>Eukaryota</taxon>
        <taxon>Viridiplantae</taxon>
        <taxon>Streptophyta</taxon>
        <taxon>Embryophyta</taxon>
        <taxon>Tracheophyta</taxon>
        <taxon>Spermatophyta</taxon>
        <taxon>Magnoliopsida</taxon>
        <taxon>eudicotyledons</taxon>
        <taxon>Gunneridae</taxon>
        <taxon>Pentapetalae</taxon>
        <taxon>rosids</taxon>
        <taxon>fabids</taxon>
        <taxon>Fabales</taxon>
        <taxon>Fabaceae</taxon>
        <taxon>Papilionoideae</taxon>
        <taxon>50 kb inversion clade</taxon>
        <taxon>dalbergioids sensu lato</taxon>
        <taxon>Dalbergieae</taxon>
        <taxon>Pterocarpus clade</taxon>
        <taxon>Arachis</taxon>
    </lineage>
</organism>
<dbReference type="Proteomes" id="UP000289738">
    <property type="component" value="Chromosome B06"/>
</dbReference>
<evidence type="ECO:0000313" key="2">
    <source>
        <dbReference type="Proteomes" id="UP000289738"/>
    </source>
</evidence>
<evidence type="ECO:0000313" key="1">
    <source>
        <dbReference type="EMBL" id="RYR02811.1"/>
    </source>
</evidence>